<sequence length="141" mass="15473">MAEHCTYCVAVAEHEPADGWVYRDEHWAVVHGPAETTLAGGLLLRSVRHFVNFADMTDAEAASFGRLLGRLDEAIHHAVEAERVHLVSTRDRVPHFHAWLYPRAASSPLRGTDFLAAAQTGTANEARRATAILQDHLAVTA</sequence>
<evidence type="ECO:0000313" key="2">
    <source>
        <dbReference type="Proteomes" id="UP000245697"/>
    </source>
</evidence>
<accession>A0A316FEG6</accession>
<gene>
    <name evidence="1" type="ORF">BC793_1241</name>
</gene>
<comment type="caution">
    <text evidence="1">The sequence shown here is derived from an EMBL/GenBank/DDBJ whole genome shotgun (WGS) entry which is preliminary data.</text>
</comment>
<dbReference type="InterPro" id="IPR036265">
    <property type="entry name" value="HIT-like_sf"/>
</dbReference>
<reference evidence="1 2" key="1">
    <citation type="submission" date="2018-05" db="EMBL/GenBank/DDBJ databases">
        <title>Genomic Encyclopedia of Archaeal and Bacterial Type Strains, Phase II (KMG-II): from individual species to whole genera.</title>
        <authorList>
            <person name="Goeker M."/>
        </authorList>
    </citation>
    <scope>NUCLEOTIDE SEQUENCE [LARGE SCALE GENOMIC DNA]</scope>
    <source>
        <strain evidence="1 2">DSM 45184</strain>
    </source>
</reference>
<organism evidence="1 2">
    <name type="scientific">Actinoplanes xinjiangensis</name>
    <dbReference type="NCBI Taxonomy" id="512350"/>
    <lineage>
        <taxon>Bacteria</taxon>
        <taxon>Bacillati</taxon>
        <taxon>Actinomycetota</taxon>
        <taxon>Actinomycetes</taxon>
        <taxon>Micromonosporales</taxon>
        <taxon>Micromonosporaceae</taxon>
        <taxon>Actinoplanes</taxon>
    </lineage>
</organism>
<keyword evidence="2" id="KW-1185">Reference proteome</keyword>
<dbReference type="SUPFAM" id="SSF54197">
    <property type="entry name" value="HIT-like"/>
    <property type="match status" value="1"/>
</dbReference>
<dbReference type="Gene3D" id="3.30.428.10">
    <property type="entry name" value="HIT-like"/>
    <property type="match status" value="1"/>
</dbReference>
<proteinExistence type="predicted"/>
<dbReference type="Proteomes" id="UP000245697">
    <property type="component" value="Unassembled WGS sequence"/>
</dbReference>
<protein>
    <submittedName>
        <fullName evidence="1">Diadenosine tetraphosphate (Ap4A) HIT family hydrolase</fullName>
    </submittedName>
</protein>
<dbReference type="GO" id="GO:0016787">
    <property type="term" value="F:hydrolase activity"/>
    <property type="evidence" value="ECO:0007669"/>
    <property type="project" value="UniProtKB-KW"/>
</dbReference>
<dbReference type="OrthoDB" id="160649at2"/>
<dbReference type="EMBL" id="QGGR01000024">
    <property type="protein sequence ID" value="PWK36020.1"/>
    <property type="molecule type" value="Genomic_DNA"/>
</dbReference>
<dbReference type="RefSeq" id="WP_109601084.1">
    <property type="nucleotide sequence ID" value="NZ_BONA01000077.1"/>
</dbReference>
<name>A0A316FEG6_9ACTN</name>
<evidence type="ECO:0000313" key="1">
    <source>
        <dbReference type="EMBL" id="PWK36020.1"/>
    </source>
</evidence>
<keyword evidence="1" id="KW-0378">Hydrolase</keyword>
<dbReference type="AlphaFoldDB" id="A0A316FEG6"/>